<dbReference type="SUPFAM" id="SSF81383">
    <property type="entry name" value="F-box domain"/>
    <property type="match status" value="1"/>
</dbReference>
<dbReference type="Pfam" id="PF23622">
    <property type="entry name" value="LRR_At1g61320_AtMIF1"/>
    <property type="match status" value="2"/>
</dbReference>
<dbReference type="Proteomes" id="UP000324705">
    <property type="component" value="Chromosome 7A"/>
</dbReference>
<dbReference type="InterPro" id="IPR036047">
    <property type="entry name" value="F-box-like_dom_sf"/>
</dbReference>
<evidence type="ECO:0000313" key="2">
    <source>
        <dbReference type="EMBL" id="VAI71755.1"/>
    </source>
</evidence>
<dbReference type="InterPro" id="IPR006566">
    <property type="entry name" value="FBD"/>
</dbReference>
<gene>
    <name evidence="2" type="ORF">TRITD_7Av1G052370</name>
</gene>
<dbReference type="PROSITE" id="PS50181">
    <property type="entry name" value="FBOX"/>
    <property type="match status" value="1"/>
</dbReference>
<dbReference type="CDD" id="cd22160">
    <property type="entry name" value="F-box_AtFBL13-like"/>
    <property type="match status" value="1"/>
</dbReference>
<dbReference type="SUPFAM" id="SSF52047">
    <property type="entry name" value="RNI-like"/>
    <property type="match status" value="1"/>
</dbReference>
<keyword evidence="3" id="KW-1185">Reference proteome</keyword>
<dbReference type="Gene3D" id="3.80.10.10">
    <property type="entry name" value="Ribonuclease Inhibitor"/>
    <property type="match status" value="1"/>
</dbReference>
<dbReference type="SMART" id="SM00579">
    <property type="entry name" value="FBD"/>
    <property type="match status" value="1"/>
</dbReference>
<protein>
    <recommendedName>
        <fullName evidence="1">F-box domain-containing protein</fullName>
    </recommendedName>
</protein>
<feature type="domain" description="F-box" evidence="1">
    <location>
        <begin position="27"/>
        <end position="63"/>
    </location>
</feature>
<dbReference type="InterPro" id="IPR053781">
    <property type="entry name" value="F-box_AtFBL13-like"/>
</dbReference>
<evidence type="ECO:0000313" key="3">
    <source>
        <dbReference type="Proteomes" id="UP000324705"/>
    </source>
</evidence>
<dbReference type="Gramene" id="TRITD7Av1G052370.2">
    <property type="protein sequence ID" value="TRITD7Av1G052370.2"/>
    <property type="gene ID" value="TRITD7Av1G052370"/>
</dbReference>
<sequence length="496" mass="56741">MGSDLTHTRKRMRRYYHGPVIKKTRAKVQFADLPDDLLSTILSKLPLKEAARTVILSSKWNDVWRVCPKLRFDGFTVCSDSVFGGEQYTQKFIDNVNAVMQKHQCMVVEELVIKFGFDSRVLGHINTWVAFAVSSRMESLALDLVPANSPGRTDQYRFPVELLDDGSIFRLRHLQLSFASLELPPQFSGFPNLRTLDLHLLQVTRNDLQDMLSNCINLEWFSMVRCHLNDELTVARPLSNLRYLRVAHCKITRIVLHAVELKTFLFYGRLYPIDLGHTPKLKHTFLNIYSLLTVEHALTVLPKVLPSVQDLTLHAHFTLKVCCFTLIFYHISPPLIFDHSLPIFQMPLLMENPCKFSQLKYLHLKLSIGHREAGKILSLASFLRAAPSVEKLEMHFSVLAFAHCVSEPIKSLPWCPHSYLKNLCITGFSGTTGQLEFLVHVVENAPALKILTIKGADSSGRDLDNEGKRRFTLKFRELERKYLHGIISPNVELRII</sequence>
<dbReference type="PANTHER" id="PTHR34145:SF57">
    <property type="entry name" value="F-BOX DOMAIN-CONTAINING PROTEIN"/>
    <property type="match status" value="1"/>
</dbReference>
<dbReference type="SMART" id="SM00256">
    <property type="entry name" value="FBOX"/>
    <property type="match status" value="1"/>
</dbReference>
<dbReference type="InterPro" id="IPR001810">
    <property type="entry name" value="F-box_dom"/>
</dbReference>
<dbReference type="EMBL" id="LT934123">
    <property type="protein sequence ID" value="VAI71755.1"/>
    <property type="molecule type" value="Genomic_DNA"/>
</dbReference>
<organism evidence="2 3">
    <name type="scientific">Triticum turgidum subsp. durum</name>
    <name type="common">Durum wheat</name>
    <name type="synonym">Triticum durum</name>
    <dbReference type="NCBI Taxonomy" id="4567"/>
    <lineage>
        <taxon>Eukaryota</taxon>
        <taxon>Viridiplantae</taxon>
        <taxon>Streptophyta</taxon>
        <taxon>Embryophyta</taxon>
        <taxon>Tracheophyta</taxon>
        <taxon>Spermatophyta</taxon>
        <taxon>Magnoliopsida</taxon>
        <taxon>Liliopsida</taxon>
        <taxon>Poales</taxon>
        <taxon>Poaceae</taxon>
        <taxon>BOP clade</taxon>
        <taxon>Pooideae</taxon>
        <taxon>Triticodae</taxon>
        <taxon>Triticeae</taxon>
        <taxon>Triticinae</taxon>
        <taxon>Triticum</taxon>
    </lineage>
</organism>
<dbReference type="InterPro" id="IPR055357">
    <property type="entry name" value="LRR_At1g61320_AtMIF1"/>
</dbReference>
<accession>A0A9R0Z855</accession>
<dbReference type="InterPro" id="IPR053772">
    <property type="entry name" value="At1g61320/At1g61330-like"/>
</dbReference>
<dbReference type="AlphaFoldDB" id="A0A9R0Z855"/>
<reference evidence="2 3" key="1">
    <citation type="submission" date="2017-09" db="EMBL/GenBank/DDBJ databases">
        <authorList>
            <consortium name="International Durum Wheat Genome Sequencing Consortium (IDWGSC)"/>
            <person name="Milanesi L."/>
        </authorList>
    </citation>
    <scope>NUCLEOTIDE SEQUENCE [LARGE SCALE GENOMIC DNA]</scope>
    <source>
        <strain evidence="3">cv. Svevo</strain>
    </source>
</reference>
<dbReference type="OMA" id="IAMTHRL"/>
<name>A0A9R0Z855_TRITD</name>
<dbReference type="PANTHER" id="PTHR34145">
    <property type="entry name" value="OS02G0105600 PROTEIN"/>
    <property type="match status" value="1"/>
</dbReference>
<evidence type="ECO:0000259" key="1">
    <source>
        <dbReference type="PROSITE" id="PS50181"/>
    </source>
</evidence>
<proteinExistence type="predicted"/>
<dbReference type="Pfam" id="PF00646">
    <property type="entry name" value="F-box"/>
    <property type="match status" value="1"/>
</dbReference>
<dbReference type="InterPro" id="IPR032675">
    <property type="entry name" value="LRR_dom_sf"/>
</dbReference>